<gene>
    <name evidence="1" type="ORF">FB550_105104</name>
</gene>
<dbReference type="AlphaFoldDB" id="A0A561DEC9"/>
<dbReference type="RefSeq" id="WP_144564997.1">
    <property type="nucleotide sequence ID" value="NZ_VIVN01000005.1"/>
</dbReference>
<proteinExistence type="predicted"/>
<organism evidence="1 2">
    <name type="scientific">Neobacillus bataviensis</name>
    <dbReference type="NCBI Taxonomy" id="220685"/>
    <lineage>
        <taxon>Bacteria</taxon>
        <taxon>Bacillati</taxon>
        <taxon>Bacillota</taxon>
        <taxon>Bacilli</taxon>
        <taxon>Bacillales</taxon>
        <taxon>Bacillaceae</taxon>
        <taxon>Neobacillus</taxon>
    </lineage>
</organism>
<evidence type="ECO:0008006" key="3">
    <source>
        <dbReference type="Google" id="ProtNLM"/>
    </source>
</evidence>
<comment type="caution">
    <text evidence="1">The sequence shown here is derived from an EMBL/GenBank/DDBJ whole genome shotgun (WGS) entry which is preliminary data.</text>
</comment>
<evidence type="ECO:0000313" key="2">
    <source>
        <dbReference type="Proteomes" id="UP000319671"/>
    </source>
</evidence>
<sequence length="199" mass="23480">MLKEKIKKYISEKESQSTTEGVVLFREEIEFAEQNQLAGESHLVEKDANTRFADAYIERCDKETENMLKNETSAFLSEPLDYFKKHKNEFIYFESKWFDFVNVDAISLEVDDVFGTYDVMLGLKFQKKYDKQLKEYLNVHLSGEETKFDLMFSNEDGLWNLNFALNYVKGFREEMTVGEAFQLIYHFLFKLVEAVEPAQ</sequence>
<dbReference type="EMBL" id="VIVN01000005">
    <property type="protein sequence ID" value="TWE01737.1"/>
    <property type="molecule type" value="Genomic_DNA"/>
</dbReference>
<dbReference type="Proteomes" id="UP000319671">
    <property type="component" value="Unassembled WGS sequence"/>
</dbReference>
<reference evidence="1 2" key="1">
    <citation type="submission" date="2019-06" db="EMBL/GenBank/DDBJ databases">
        <title>Sorghum-associated microbial communities from plants grown in Nebraska, USA.</title>
        <authorList>
            <person name="Schachtman D."/>
        </authorList>
    </citation>
    <scope>NUCLEOTIDE SEQUENCE [LARGE SCALE GENOMIC DNA]</scope>
    <source>
        <strain evidence="1 2">2482</strain>
    </source>
</reference>
<protein>
    <recommendedName>
        <fullName evidence="3">Branched-chain amino acid aminotransferase</fullName>
    </recommendedName>
</protein>
<evidence type="ECO:0000313" key="1">
    <source>
        <dbReference type="EMBL" id="TWE01737.1"/>
    </source>
</evidence>
<name>A0A561DEC9_9BACI</name>
<keyword evidence="2" id="KW-1185">Reference proteome</keyword>
<accession>A0A561DEC9</accession>